<comment type="caution">
    <text evidence="2">The sequence shown here is derived from an EMBL/GenBank/DDBJ whole genome shotgun (WGS) entry which is preliminary data.</text>
</comment>
<evidence type="ECO:0000313" key="2">
    <source>
        <dbReference type="EMBL" id="KAG5564165.1"/>
    </source>
</evidence>
<sequence length="308" mass="34393">MVASNRKNNTPKVGSFSLSVLCGFAEEELKESLILGFVGFPVTRSRSKDLKLPPFVEGCKNPTTGGQTSDQRQEYSPDDTKVASDKKKKNSKVASSHKKKNAKVASSHKNENAKGVPKKSNKAVAKNPTPVGLTSEELQKYSREDFDYEEFHGPFFGIPPLLKIVGTQIRPKIPKFISRGYLDVKAAMFYHNRRCNGNYRSYKFPLQMKSRVVGGGYLDFITFELRKPGGDDYEKFQAILHTAPPPGEAVEPKVLMCRPELGFAAKRTLRFMVGGPSTLLGVKSYVVWIYCFMVELGMLSFRSSELVE</sequence>
<reference evidence="2" key="1">
    <citation type="submission" date="2020-08" db="EMBL/GenBank/DDBJ databases">
        <title>Plant Genome Project.</title>
        <authorList>
            <person name="Zhang R.-G."/>
        </authorList>
    </citation>
    <scope>NUCLEOTIDE SEQUENCE</scope>
    <source>
        <strain evidence="2">WSP0</strain>
        <tissue evidence="2">Leaf</tissue>
    </source>
</reference>
<feature type="compositionally biased region" description="Polar residues" evidence="1">
    <location>
        <begin position="61"/>
        <end position="70"/>
    </location>
</feature>
<evidence type="ECO:0000313" key="3">
    <source>
        <dbReference type="Proteomes" id="UP000823749"/>
    </source>
</evidence>
<feature type="compositionally biased region" description="Basic residues" evidence="1">
    <location>
        <begin position="86"/>
        <end position="102"/>
    </location>
</feature>
<feature type="compositionally biased region" description="Basic and acidic residues" evidence="1">
    <location>
        <begin position="71"/>
        <end position="85"/>
    </location>
</feature>
<protein>
    <submittedName>
        <fullName evidence="2">Uncharacterized protein</fullName>
    </submittedName>
</protein>
<name>A0AAV6LHG7_9ERIC</name>
<dbReference type="AlphaFoldDB" id="A0AAV6LHG7"/>
<keyword evidence="3" id="KW-1185">Reference proteome</keyword>
<evidence type="ECO:0000256" key="1">
    <source>
        <dbReference type="SAM" id="MobiDB-lite"/>
    </source>
</evidence>
<organism evidence="2 3">
    <name type="scientific">Rhododendron griersonianum</name>
    <dbReference type="NCBI Taxonomy" id="479676"/>
    <lineage>
        <taxon>Eukaryota</taxon>
        <taxon>Viridiplantae</taxon>
        <taxon>Streptophyta</taxon>
        <taxon>Embryophyta</taxon>
        <taxon>Tracheophyta</taxon>
        <taxon>Spermatophyta</taxon>
        <taxon>Magnoliopsida</taxon>
        <taxon>eudicotyledons</taxon>
        <taxon>Gunneridae</taxon>
        <taxon>Pentapetalae</taxon>
        <taxon>asterids</taxon>
        <taxon>Ericales</taxon>
        <taxon>Ericaceae</taxon>
        <taxon>Ericoideae</taxon>
        <taxon>Rhodoreae</taxon>
        <taxon>Rhododendron</taxon>
    </lineage>
</organism>
<dbReference type="EMBL" id="JACTNZ010000001">
    <property type="protein sequence ID" value="KAG5564165.1"/>
    <property type="molecule type" value="Genomic_DNA"/>
</dbReference>
<dbReference type="Proteomes" id="UP000823749">
    <property type="component" value="Chromosome 1"/>
</dbReference>
<gene>
    <name evidence="2" type="ORF">RHGRI_000379</name>
</gene>
<feature type="region of interest" description="Disordered" evidence="1">
    <location>
        <begin position="52"/>
        <end position="131"/>
    </location>
</feature>
<proteinExistence type="predicted"/>
<accession>A0AAV6LHG7</accession>